<keyword evidence="1" id="KW-0472">Membrane</keyword>
<keyword evidence="4" id="KW-1185">Reference proteome</keyword>
<feature type="transmembrane region" description="Helical" evidence="1">
    <location>
        <begin position="123"/>
        <end position="144"/>
    </location>
</feature>
<evidence type="ECO:0000313" key="4">
    <source>
        <dbReference type="Proteomes" id="UP000801428"/>
    </source>
</evidence>
<dbReference type="OrthoDB" id="2396694at2759"/>
<sequence>MAHMIVFTSAGLVVLLLALASNFAVASAAPSPETTLDFLLPHPNTTGEPAGEIECYALPYGAMGIISHLLTYWTIAWIGFGRVPLWPSKHIHQYKLDLFLAAATLLSCIPIATITIYRCRLSWHFILISVWKLVTSVSVALISIHRCVIVRQGEKPQAAFGGPSYQLVSNYTTTNLPDPCQNEQGRITQFSKKGRTKQQGETNVKPLLWLILFLAGTVVGMVGLCALLWDGFRDNTMIRHLTYGFAAVMVIVPGLVAVYWYSEHCLGNSKGRSGLWKAYQHSFRGAFAAFVAVFGFFAALYGDLVLGIVANNVLGTPSRDVSALYWVWFIAKRFPLLSF</sequence>
<keyword evidence="2" id="KW-0732">Signal</keyword>
<accession>A0A9P4T3G4</accession>
<feature type="transmembrane region" description="Helical" evidence="1">
    <location>
        <begin position="241"/>
        <end position="262"/>
    </location>
</feature>
<comment type="caution">
    <text evidence="3">The sequence shown here is derived from an EMBL/GenBank/DDBJ whole genome shotgun (WGS) entry which is preliminary data.</text>
</comment>
<evidence type="ECO:0000256" key="2">
    <source>
        <dbReference type="SAM" id="SignalP"/>
    </source>
</evidence>
<feature type="transmembrane region" description="Helical" evidence="1">
    <location>
        <begin position="283"/>
        <end position="302"/>
    </location>
</feature>
<feature type="signal peptide" evidence="2">
    <location>
        <begin position="1"/>
        <end position="28"/>
    </location>
</feature>
<dbReference type="EMBL" id="SWKU01000064">
    <property type="protein sequence ID" value="KAF2992981.1"/>
    <property type="molecule type" value="Genomic_DNA"/>
</dbReference>
<feature type="transmembrane region" description="Helical" evidence="1">
    <location>
        <begin position="98"/>
        <end position="117"/>
    </location>
</feature>
<evidence type="ECO:0000313" key="3">
    <source>
        <dbReference type="EMBL" id="KAF2992981.1"/>
    </source>
</evidence>
<feature type="transmembrane region" description="Helical" evidence="1">
    <location>
        <begin position="57"/>
        <end position="78"/>
    </location>
</feature>
<keyword evidence="1" id="KW-1133">Transmembrane helix</keyword>
<feature type="transmembrane region" description="Helical" evidence="1">
    <location>
        <begin position="207"/>
        <end position="229"/>
    </location>
</feature>
<feature type="chain" id="PRO_5040469670" evidence="2">
    <location>
        <begin position="29"/>
        <end position="339"/>
    </location>
</feature>
<evidence type="ECO:0000256" key="1">
    <source>
        <dbReference type="SAM" id="Phobius"/>
    </source>
</evidence>
<protein>
    <submittedName>
        <fullName evidence="3">Uncharacterized protein</fullName>
    </submittedName>
</protein>
<name>A0A9P4T3G4_CURKU</name>
<dbReference type="Proteomes" id="UP000801428">
    <property type="component" value="Unassembled WGS sequence"/>
</dbReference>
<organism evidence="3 4">
    <name type="scientific">Curvularia kusanoi</name>
    <name type="common">Cochliobolus kusanoi</name>
    <dbReference type="NCBI Taxonomy" id="90978"/>
    <lineage>
        <taxon>Eukaryota</taxon>
        <taxon>Fungi</taxon>
        <taxon>Dikarya</taxon>
        <taxon>Ascomycota</taxon>
        <taxon>Pezizomycotina</taxon>
        <taxon>Dothideomycetes</taxon>
        <taxon>Pleosporomycetidae</taxon>
        <taxon>Pleosporales</taxon>
        <taxon>Pleosporineae</taxon>
        <taxon>Pleosporaceae</taxon>
        <taxon>Curvularia</taxon>
    </lineage>
</organism>
<reference evidence="3" key="1">
    <citation type="submission" date="2019-04" db="EMBL/GenBank/DDBJ databases">
        <title>Sequencing of skin fungus with MAO and IRED activity.</title>
        <authorList>
            <person name="Marsaioli A.J."/>
            <person name="Bonatto J.M.C."/>
            <person name="Reis Junior O."/>
        </authorList>
    </citation>
    <scope>NUCLEOTIDE SEQUENCE</scope>
    <source>
        <strain evidence="3">30M1</strain>
    </source>
</reference>
<keyword evidence="1" id="KW-0812">Transmembrane</keyword>
<gene>
    <name evidence="3" type="ORF">E8E13_000160</name>
</gene>
<proteinExistence type="predicted"/>
<dbReference type="AlphaFoldDB" id="A0A9P4T3G4"/>